<gene>
    <name evidence="2" type="ORF">ACH5RR_001639</name>
</gene>
<evidence type="ECO:0000256" key="1">
    <source>
        <dbReference type="SAM" id="MobiDB-lite"/>
    </source>
</evidence>
<feature type="region of interest" description="Disordered" evidence="1">
    <location>
        <begin position="1"/>
        <end position="24"/>
    </location>
</feature>
<name>A0ABD3B4M1_9GENT</name>
<dbReference type="EMBL" id="JBJUIK010000001">
    <property type="protein sequence ID" value="KAL3538273.1"/>
    <property type="molecule type" value="Genomic_DNA"/>
</dbReference>
<keyword evidence="3" id="KW-1185">Reference proteome</keyword>
<comment type="caution">
    <text evidence="2">The sequence shown here is derived from an EMBL/GenBank/DDBJ whole genome shotgun (WGS) entry which is preliminary data.</text>
</comment>
<sequence length="96" mass="10793">MEKSLEEKFQESNEASPLINNYVTPNEGINMQERRLDSDDTPSAVIKQHLGEINRKEVERTEGRNVDRNKAIGELGSERNFGISATKNVTCVSVDN</sequence>
<reference evidence="2 3" key="1">
    <citation type="submission" date="2024-11" db="EMBL/GenBank/DDBJ databases">
        <title>A near-complete genome assembly of Cinchona calisaya.</title>
        <authorList>
            <person name="Lian D.C."/>
            <person name="Zhao X.W."/>
            <person name="Wei L."/>
        </authorList>
    </citation>
    <scope>NUCLEOTIDE SEQUENCE [LARGE SCALE GENOMIC DNA]</scope>
    <source>
        <tissue evidence="2">Nenye</tissue>
    </source>
</reference>
<dbReference type="Proteomes" id="UP001630127">
    <property type="component" value="Unassembled WGS sequence"/>
</dbReference>
<evidence type="ECO:0000313" key="2">
    <source>
        <dbReference type="EMBL" id="KAL3538273.1"/>
    </source>
</evidence>
<dbReference type="AlphaFoldDB" id="A0ABD3B4M1"/>
<organism evidence="2 3">
    <name type="scientific">Cinchona calisaya</name>
    <dbReference type="NCBI Taxonomy" id="153742"/>
    <lineage>
        <taxon>Eukaryota</taxon>
        <taxon>Viridiplantae</taxon>
        <taxon>Streptophyta</taxon>
        <taxon>Embryophyta</taxon>
        <taxon>Tracheophyta</taxon>
        <taxon>Spermatophyta</taxon>
        <taxon>Magnoliopsida</taxon>
        <taxon>eudicotyledons</taxon>
        <taxon>Gunneridae</taxon>
        <taxon>Pentapetalae</taxon>
        <taxon>asterids</taxon>
        <taxon>lamiids</taxon>
        <taxon>Gentianales</taxon>
        <taxon>Rubiaceae</taxon>
        <taxon>Cinchonoideae</taxon>
        <taxon>Cinchoneae</taxon>
        <taxon>Cinchona</taxon>
    </lineage>
</organism>
<proteinExistence type="predicted"/>
<evidence type="ECO:0000313" key="3">
    <source>
        <dbReference type="Proteomes" id="UP001630127"/>
    </source>
</evidence>
<feature type="compositionally biased region" description="Basic and acidic residues" evidence="1">
    <location>
        <begin position="1"/>
        <end position="11"/>
    </location>
</feature>
<accession>A0ABD3B4M1</accession>
<feature type="compositionally biased region" description="Polar residues" evidence="1">
    <location>
        <begin position="12"/>
        <end position="24"/>
    </location>
</feature>
<protein>
    <submittedName>
        <fullName evidence="2">Uncharacterized protein</fullName>
    </submittedName>
</protein>